<dbReference type="RefSeq" id="WP_119311841.1">
    <property type="nucleotide sequence ID" value="NZ_CP034413.3"/>
</dbReference>
<dbReference type="AlphaFoldDB" id="A0A4D7APH6"/>
<sequence length="234" mass="24674">MFTAILWDYDGTLANTPVKNIAVTRAVLGRLDPALLDPLPEALSSLAAYQAANYRWRNWRELYQHALRVPADRLDEAGALWGPCQLADRTLPPLFGGLLEVLPRLAALAPMGICSQNDSGNIRAALAAHGAADCFAAVVGHADVDFARQKPDPAAFLACLDRLGLREGRFAYIGDHAGDIAFGRNAQAALRAMGRAAEVVCVAAAWGGAPSVDLAAADAVAARPADLPDLLADL</sequence>
<dbReference type="PANTHER" id="PTHR43434:SF1">
    <property type="entry name" value="PHOSPHOGLYCOLATE PHOSPHATASE"/>
    <property type="match status" value="1"/>
</dbReference>
<keyword evidence="2" id="KW-1185">Reference proteome</keyword>
<name>A0A4D7APH6_9FIRM</name>
<dbReference type="Pfam" id="PF00702">
    <property type="entry name" value="Hydrolase"/>
    <property type="match status" value="1"/>
</dbReference>
<dbReference type="InterPro" id="IPR006439">
    <property type="entry name" value="HAD-SF_hydro_IA"/>
</dbReference>
<dbReference type="EMBL" id="CP034413">
    <property type="protein sequence ID" value="QCI59501.1"/>
    <property type="molecule type" value="Genomic_DNA"/>
</dbReference>
<dbReference type="GO" id="GO:0008967">
    <property type="term" value="F:phosphoglycolate phosphatase activity"/>
    <property type="evidence" value="ECO:0007669"/>
    <property type="project" value="TreeGrafter"/>
</dbReference>
<reference evidence="2" key="1">
    <citation type="submission" date="2018-12" db="EMBL/GenBank/DDBJ databases">
        <title>Dusodibacter welbiota gen. nov., sp. nov., isolated from human faeces and emended description of the Oscillibacter genus.</title>
        <authorList>
            <person name="Le Roy T."/>
            <person name="Van der Smissen P."/>
            <person name="Delzenne N."/>
            <person name="Muccioli G."/>
            <person name="Collet J.F."/>
            <person name="Cani P.D."/>
        </authorList>
    </citation>
    <scope>NUCLEOTIDE SEQUENCE [LARGE SCALE GENOMIC DNA]</scope>
    <source>
        <strain evidence="2">J115</strain>
    </source>
</reference>
<dbReference type="SFLD" id="SFLDG01129">
    <property type="entry name" value="C1.5:_HAD__Beta-PGM__Phosphata"/>
    <property type="match status" value="1"/>
</dbReference>
<dbReference type="InterPro" id="IPR036412">
    <property type="entry name" value="HAD-like_sf"/>
</dbReference>
<evidence type="ECO:0000313" key="2">
    <source>
        <dbReference type="Proteomes" id="UP000298642"/>
    </source>
</evidence>
<dbReference type="SUPFAM" id="SSF56784">
    <property type="entry name" value="HAD-like"/>
    <property type="match status" value="1"/>
</dbReference>
<dbReference type="GeneID" id="89520670"/>
<protein>
    <submittedName>
        <fullName evidence="1">HAD-IA family hydrolase</fullName>
    </submittedName>
</protein>
<accession>A0A4D7APH6</accession>
<dbReference type="SFLD" id="SFLDS00003">
    <property type="entry name" value="Haloacid_Dehalogenase"/>
    <property type="match status" value="1"/>
</dbReference>
<dbReference type="Gene3D" id="1.10.150.240">
    <property type="entry name" value="Putative phosphatase, domain 2"/>
    <property type="match status" value="1"/>
</dbReference>
<dbReference type="InterPro" id="IPR023214">
    <property type="entry name" value="HAD_sf"/>
</dbReference>
<dbReference type="Gene3D" id="3.40.50.1000">
    <property type="entry name" value="HAD superfamily/HAD-like"/>
    <property type="match status" value="1"/>
</dbReference>
<dbReference type="KEGG" id="obj:EIO64_09985"/>
<dbReference type="PANTHER" id="PTHR43434">
    <property type="entry name" value="PHOSPHOGLYCOLATE PHOSPHATASE"/>
    <property type="match status" value="1"/>
</dbReference>
<proteinExistence type="predicted"/>
<gene>
    <name evidence="1" type="ORF">EIO64_09985</name>
</gene>
<dbReference type="InterPro" id="IPR050155">
    <property type="entry name" value="HAD-like_hydrolase_sf"/>
</dbReference>
<dbReference type="NCBIfam" id="TIGR01549">
    <property type="entry name" value="HAD-SF-IA-v1"/>
    <property type="match status" value="1"/>
</dbReference>
<dbReference type="GO" id="GO:0006281">
    <property type="term" value="P:DNA repair"/>
    <property type="evidence" value="ECO:0007669"/>
    <property type="project" value="TreeGrafter"/>
</dbReference>
<evidence type="ECO:0000313" key="1">
    <source>
        <dbReference type="EMBL" id="QCI59501.1"/>
    </source>
</evidence>
<dbReference type="InterPro" id="IPR023198">
    <property type="entry name" value="PGP-like_dom2"/>
</dbReference>
<organism evidence="1 2">
    <name type="scientific">Dysosmobacter welbionis</name>
    <dbReference type="NCBI Taxonomy" id="2093857"/>
    <lineage>
        <taxon>Bacteria</taxon>
        <taxon>Bacillati</taxon>
        <taxon>Bacillota</taxon>
        <taxon>Clostridia</taxon>
        <taxon>Eubacteriales</taxon>
        <taxon>Oscillospiraceae</taxon>
        <taxon>Dysosmobacter</taxon>
    </lineage>
</organism>
<keyword evidence="1" id="KW-0378">Hydrolase</keyword>
<dbReference type="Proteomes" id="UP000298642">
    <property type="component" value="Chromosome"/>
</dbReference>